<sequence>MPRCSSTSSFVTRRSSHSPHDRIFFFSQNEAPDKARPEAEKFLSVQQVAPSSKVQPGQATILLRESTLQKQQARYLPANTPQDSLPTSRTSPPWKTDALKKLPEKQSVKSRV</sequence>
<keyword evidence="3" id="KW-1185">Reference proteome</keyword>
<gene>
    <name evidence="2" type="ORF">RSE6_02521</name>
</gene>
<proteinExistence type="predicted"/>
<dbReference type="Proteomes" id="UP000177625">
    <property type="component" value="Unassembled WGS sequence"/>
</dbReference>
<evidence type="ECO:0000313" key="2">
    <source>
        <dbReference type="EMBL" id="CZT42594.1"/>
    </source>
</evidence>
<protein>
    <submittedName>
        <fullName evidence="2">Uncharacterized protein</fullName>
    </submittedName>
</protein>
<feature type="compositionally biased region" description="Polar residues" evidence="1">
    <location>
        <begin position="79"/>
        <end position="93"/>
    </location>
</feature>
<dbReference type="AlphaFoldDB" id="A0A1E1M0G2"/>
<feature type="region of interest" description="Disordered" evidence="1">
    <location>
        <begin position="69"/>
        <end position="112"/>
    </location>
</feature>
<evidence type="ECO:0000256" key="1">
    <source>
        <dbReference type="SAM" id="MobiDB-lite"/>
    </source>
</evidence>
<organism evidence="2 3">
    <name type="scientific">Rhynchosporium secalis</name>
    <name type="common">Barley scald fungus</name>
    <dbReference type="NCBI Taxonomy" id="38038"/>
    <lineage>
        <taxon>Eukaryota</taxon>
        <taxon>Fungi</taxon>
        <taxon>Dikarya</taxon>
        <taxon>Ascomycota</taxon>
        <taxon>Pezizomycotina</taxon>
        <taxon>Leotiomycetes</taxon>
        <taxon>Helotiales</taxon>
        <taxon>Ploettnerulaceae</taxon>
        <taxon>Rhynchosporium</taxon>
    </lineage>
</organism>
<reference evidence="3" key="1">
    <citation type="submission" date="2016-03" db="EMBL/GenBank/DDBJ databases">
        <authorList>
            <person name="Guldener U."/>
        </authorList>
    </citation>
    <scope>NUCLEOTIDE SEQUENCE [LARGE SCALE GENOMIC DNA]</scope>
</reference>
<evidence type="ECO:0000313" key="3">
    <source>
        <dbReference type="Proteomes" id="UP000177625"/>
    </source>
</evidence>
<dbReference type="EMBL" id="FJVC01000097">
    <property type="protein sequence ID" value="CZT42594.1"/>
    <property type="molecule type" value="Genomic_DNA"/>
</dbReference>
<feature type="compositionally biased region" description="Basic and acidic residues" evidence="1">
    <location>
        <begin position="97"/>
        <end position="112"/>
    </location>
</feature>
<accession>A0A1E1M0G2</accession>
<name>A0A1E1M0G2_RHYSE</name>